<feature type="domain" description="TonB-dependent receptor-like beta-barrel" evidence="11">
    <location>
        <begin position="411"/>
        <end position="931"/>
    </location>
</feature>
<evidence type="ECO:0000256" key="3">
    <source>
        <dbReference type="ARBA" id="ARBA00022452"/>
    </source>
</evidence>
<name>A0A7X0JD09_9SPHN</name>
<keyword evidence="4 8" id="KW-0812">Transmembrane</keyword>
<evidence type="ECO:0000256" key="7">
    <source>
        <dbReference type="ARBA" id="ARBA00023237"/>
    </source>
</evidence>
<evidence type="ECO:0000313" key="13">
    <source>
        <dbReference type="EMBL" id="MBB6504990.1"/>
    </source>
</evidence>
<gene>
    <name evidence="13" type="ORF">F4693_001971</name>
</gene>
<proteinExistence type="inferred from homology"/>
<evidence type="ECO:0000256" key="2">
    <source>
        <dbReference type="ARBA" id="ARBA00022448"/>
    </source>
</evidence>
<reference evidence="13 14" key="2">
    <citation type="submission" date="2020-08" db="EMBL/GenBank/DDBJ databases">
        <authorList>
            <person name="Partida-Martinez L."/>
            <person name="Huntemann M."/>
            <person name="Clum A."/>
            <person name="Wang J."/>
            <person name="Palaniappan K."/>
            <person name="Ritter S."/>
            <person name="Chen I.-M."/>
            <person name="Stamatis D."/>
            <person name="Reddy T."/>
            <person name="O'Malley R."/>
            <person name="Daum C."/>
            <person name="Shapiro N."/>
            <person name="Ivanova N."/>
            <person name="Kyrpides N."/>
            <person name="Woyke T."/>
        </authorList>
    </citation>
    <scope>NUCLEOTIDE SEQUENCE [LARGE SCALE GENOMIC DNA]</scope>
    <source>
        <strain evidence="13 14">AS3.13</strain>
    </source>
</reference>
<feature type="chain" id="PRO_5030669799" evidence="10">
    <location>
        <begin position="23"/>
        <end position="965"/>
    </location>
</feature>
<dbReference type="InterPro" id="IPR039426">
    <property type="entry name" value="TonB-dep_rcpt-like"/>
</dbReference>
<evidence type="ECO:0000256" key="10">
    <source>
        <dbReference type="SAM" id="SignalP"/>
    </source>
</evidence>
<dbReference type="InterPro" id="IPR037066">
    <property type="entry name" value="Plug_dom_sf"/>
</dbReference>
<dbReference type="InterPro" id="IPR036942">
    <property type="entry name" value="Beta-barrel_TonB_sf"/>
</dbReference>
<feature type="signal peptide" evidence="10">
    <location>
        <begin position="1"/>
        <end position="22"/>
    </location>
</feature>
<dbReference type="InterPro" id="IPR000531">
    <property type="entry name" value="Beta-barrel_TonB"/>
</dbReference>
<evidence type="ECO:0000256" key="8">
    <source>
        <dbReference type="PROSITE-ProRule" id="PRU01360"/>
    </source>
</evidence>
<comment type="subcellular location">
    <subcellularLocation>
        <location evidence="1 8">Cell outer membrane</location>
        <topology evidence="1 8">Multi-pass membrane protein</topology>
    </subcellularLocation>
</comment>
<sequence>MTKLPIGALLMCTTMLAQPALAQTGQAIPPAADASATSGDTADIVVTGSRIQRPDYEAPNPIISSDAADIRESGNTNLTNFLVRVPALVSSRDSTRAGGGDAVSSAQFGQTGLNQLNLRNLGVNRTLTLVDGRRHVAAEASNAAVDINAIPTDLIRRVDVLTGAVSAIYGADGVTGVVNFVLRRDFDGVAARAQMGVSQYGDGATRFASLLAGRNFADGRGNVTLAYEYSAEERIPYEARKYLRQGNRRYLVPNPADQPDDPRVPDQILAGDLHYTYISPLGAIFVGGEANPSFDGLGRRYDPGTPIAYYWQGGVSTDVPGFYQGDLAPGIDRHLVNLLSSFEVSDALKLSFDAKYARSNATTFGQYPETYYLPIALDNPFIPQSIRAAAGAAGAEGLFFNRDNNDFGRLGENDLRETYRGVVAASGRLSDHATYDAYYQYGRTDLRITRLGSRLAAPYLAALDAVAGPDGTVVCRSTLTDSGNGCQPLNPFGAGPATSAQLAYFQRNDRSFARIDQHVASASISGDFGQFFRLPGGPVQFSFGGEYRRESSRFDPNANLVAGAYFGSDEPAVVVPSRGSFDVWEAFGELNVPIVRDRPFAELLSVGAAGRYSRYSTVGSTETWQFTGIYAPIRDISFRGSYGQAVRAPNIGELFQPRSTSQGFLDDPCTTRSVGNGTQYREANCRAQLAAAGRTTLLGEGDTGFVLNGVSQGNLNLRPERARTWTAGVVLRPRFLPGLTASADWYDIALRDAITTVQAGDLINLCVDQPTLDNAFCNSFTRATGTGRISNFTVGPQNVASFRTAGLDLNINYNLPTARLGTFDLRLIGGYLNRLTFIAIPGAPPTNNLDAFGAPQWNANFAPTWTLDRVSVNYNLRWFNATRAFTRNETAANPDIAAAEYLRNAPLWQHDLQIAYQVPDGFGFYGGVTNLTDQKPDPAAYGTNVPISPLGRFFYIGARIGLSGQ</sequence>
<keyword evidence="7 8" id="KW-0998">Cell outer membrane</keyword>
<comment type="similarity">
    <text evidence="8 9">Belongs to the TonB-dependent receptor family.</text>
</comment>
<dbReference type="Gene3D" id="2.40.170.20">
    <property type="entry name" value="TonB-dependent receptor, beta-barrel domain"/>
    <property type="match status" value="1"/>
</dbReference>
<dbReference type="InterPro" id="IPR012910">
    <property type="entry name" value="Plug_dom"/>
</dbReference>
<keyword evidence="3 8" id="KW-1134">Transmembrane beta strand</keyword>
<dbReference type="SUPFAM" id="SSF56935">
    <property type="entry name" value="Porins"/>
    <property type="match status" value="1"/>
</dbReference>
<keyword evidence="6 8" id="KW-0472">Membrane</keyword>
<evidence type="ECO:0000256" key="6">
    <source>
        <dbReference type="ARBA" id="ARBA00023136"/>
    </source>
</evidence>
<dbReference type="GO" id="GO:0009279">
    <property type="term" value="C:cell outer membrane"/>
    <property type="evidence" value="ECO:0007669"/>
    <property type="project" value="UniProtKB-SubCell"/>
</dbReference>
<evidence type="ECO:0000256" key="4">
    <source>
        <dbReference type="ARBA" id="ARBA00022692"/>
    </source>
</evidence>
<organism evidence="13 14">
    <name type="scientific">Sphingomonas endophytica</name>
    <dbReference type="NCBI Taxonomy" id="869719"/>
    <lineage>
        <taxon>Bacteria</taxon>
        <taxon>Pseudomonadati</taxon>
        <taxon>Pseudomonadota</taxon>
        <taxon>Alphaproteobacteria</taxon>
        <taxon>Sphingomonadales</taxon>
        <taxon>Sphingomonadaceae</taxon>
        <taxon>Sphingomonas</taxon>
    </lineage>
</organism>
<keyword evidence="5 9" id="KW-0798">TonB box</keyword>
<reference evidence="13 14" key="1">
    <citation type="submission" date="2020-08" db="EMBL/GenBank/DDBJ databases">
        <title>The Agave Microbiome: Exploring the role of microbial communities in plant adaptations to desert environments.</title>
        <authorList>
            <person name="Partida-Martinez L.P."/>
        </authorList>
    </citation>
    <scope>NUCLEOTIDE SEQUENCE [LARGE SCALE GENOMIC DNA]</scope>
    <source>
        <strain evidence="13 14">AS3.13</strain>
    </source>
</reference>
<evidence type="ECO:0000256" key="1">
    <source>
        <dbReference type="ARBA" id="ARBA00004571"/>
    </source>
</evidence>
<dbReference type="Pfam" id="PF00593">
    <property type="entry name" value="TonB_dep_Rec_b-barrel"/>
    <property type="match status" value="1"/>
</dbReference>
<comment type="caution">
    <text evidence="13">The sequence shown here is derived from an EMBL/GenBank/DDBJ whole genome shotgun (WGS) entry which is preliminary data.</text>
</comment>
<dbReference type="PANTHER" id="PTHR47234:SF2">
    <property type="entry name" value="TONB-DEPENDENT RECEPTOR"/>
    <property type="match status" value="1"/>
</dbReference>
<dbReference type="EMBL" id="JACHBT010000009">
    <property type="protein sequence ID" value="MBB6504990.1"/>
    <property type="molecule type" value="Genomic_DNA"/>
</dbReference>
<dbReference type="Gene3D" id="2.170.130.10">
    <property type="entry name" value="TonB-dependent receptor, plug domain"/>
    <property type="match status" value="1"/>
</dbReference>
<keyword evidence="10" id="KW-0732">Signal</keyword>
<evidence type="ECO:0000313" key="14">
    <source>
        <dbReference type="Proteomes" id="UP000522313"/>
    </source>
</evidence>
<protein>
    <submittedName>
        <fullName evidence="13">Outer membrane receptor protein involved in Fe transport</fullName>
    </submittedName>
</protein>
<evidence type="ECO:0000259" key="11">
    <source>
        <dbReference type="Pfam" id="PF00593"/>
    </source>
</evidence>
<evidence type="ECO:0000256" key="5">
    <source>
        <dbReference type="ARBA" id="ARBA00023077"/>
    </source>
</evidence>
<dbReference type="AlphaFoldDB" id="A0A7X0JD09"/>
<keyword evidence="13" id="KW-0675">Receptor</keyword>
<accession>A0A7X0JD09</accession>
<evidence type="ECO:0000256" key="9">
    <source>
        <dbReference type="RuleBase" id="RU003357"/>
    </source>
</evidence>
<dbReference type="PROSITE" id="PS52016">
    <property type="entry name" value="TONB_DEPENDENT_REC_3"/>
    <property type="match status" value="1"/>
</dbReference>
<keyword evidence="2 8" id="KW-0813">Transport</keyword>
<feature type="domain" description="TonB-dependent receptor plug" evidence="12">
    <location>
        <begin position="56"/>
        <end position="177"/>
    </location>
</feature>
<evidence type="ECO:0000259" key="12">
    <source>
        <dbReference type="Pfam" id="PF07715"/>
    </source>
</evidence>
<dbReference type="RefSeq" id="WP_260396558.1">
    <property type="nucleotide sequence ID" value="NZ_JACHBT010000009.1"/>
</dbReference>
<dbReference type="Pfam" id="PF07715">
    <property type="entry name" value="Plug"/>
    <property type="match status" value="1"/>
</dbReference>
<dbReference type="PANTHER" id="PTHR47234">
    <property type="match status" value="1"/>
</dbReference>
<dbReference type="Proteomes" id="UP000522313">
    <property type="component" value="Unassembled WGS sequence"/>
</dbReference>